<feature type="transmembrane region" description="Helical" evidence="1">
    <location>
        <begin position="280"/>
        <end position="302"/>
    </location>
</feature>
<evidence type="ECO:0000313" key="4">
    <source>
        <dbReference type="Proteomes" id="UP000663829"/>
    </source>
</evidence>
<dbReference type="PANTHER" id="PTHR33802">
    <property type="entry name" value="SI:CH211-161H7.5-RELATED"/>
    <property type="match status" value="1"/>
</dbReference>
<comment type="caution">
    <text evidence="2">The sequence shown here is derived from an EMBL/GenBank/DDBJ whole genome shotgun (WGS) entry which is preliminary data.</text>
</comment>
<dbReference type="Gene3D" id="1.20.1260.100">
    <property type="entry name" value="TspO/MBR protein"/>
    <property type="match status" value="1"/>
</dbReference>
<feature type="transmembrane region" description="Helical" evidence="1">
    <location>
        <begin position="218"/>
        <end position="238"/>
    </location>
</feature>
<dbReference type="EMBL" id="CAJOBC010082988">
    <property type="protein sequence ID" value="CAF4295189.1"/>
    <property type="molecule type" value="Genomic_DNA"/>
</dbReference>
<protein>
    <submittedName>
        <fullName evidence="2">Uncharacterized protein</fullName>
    </submittedName>
</protein>
<dbReference type="Proteomes" id="UP000663829">
    <property type="component" value="Unassembled WGS sequence"/>
</dbReference>
<dbReference type="PANTHER" id="PTHR33802:SF1">
    <property type="entry name" value="XK-RELATED PROTEIN"/>
    <property type="match status" value="1"/>
</dbReference>
<feature type="transmembrane region" description="Helical" evidence="1">
    <location>
        <begin position="22"/>
        <end position="43"/>
    </location>
</feature>
<dbReference type="AlphaFoldDB" id="A0A815L3P8"/>
<feature type="transmembrane region" description="Helical" evidence="1">
    <location>
        <begin position="139"/>
        <end position="163"/>
    </location>
</feature>
<feature type="transmembrane region" description="Helical" evidence="1">
    <location>
        <begin position="73"/>
        <end position="92"/>
    </location>
</feature>
<sequence length="319" mass="36485">MASLVIDARAINGTTYEHDGGVIASIFLSLVAFILTCIINGLAQSGPNKLFRKNTAQISDENPTEFTPAGPTFSLWGLIYMWQLIWIIYAIVCIWRKTDVGYLYLHPFTLHYSVFILFIVNMLLNSTWLILWDRLKFGIGTLVIFAMFFTIVAATIIVHVLLWNYRSDYRNLGFTTDIWLIRFLVINGLALYATWLLIAANLNLAIWIKPKLSLRIEGWATTICLTIVLLGVISYWVLENFVFYCSMAYTWSPWLVLYVALAGIIAKHHTLLKEGSRNQIYVLIILILTTVFFIVKIVLFVVRYTKSEIPTGSHPAWDL</sequence>
<keyword evidence="1" id="KW-0472">Membrane</keyword>
<feature type="transmembrane region" description="Helical" evidence="1">
    <location>
        <begin position="112"/>
        <end position="132"/>
    </location>
</feature>
<dbReference type="InterPro" id="IPR038330">
    <property type="entry name" value="TspO/MBR-related_sf"/>
</dbReference>
<keyword evidence="4" id="KW-1185">Reference proteome</keyword>
<proteinExistence type="predicted"/>
<feature type="transmembrane region" description="Helical" evidence="1">
    <location>
        <begin position="183"/>
        <end position="206"/>
    </location>
</feature>
<keyword evidence="1" id="KW-1133">Transmembrane helix</keyword>
<keyword evidence="1" id="KW-0812">Transmembrane</keyword>
<feature type="transmembrane region" description="Helical" evidence="1">
    <location>
        <begin position="250"/>
        <end position="268"/>
    </location>
</feature>
<accession>A0A815L3P8</accession>
<organism evidence="2 4">
    <name type="scientific">Didymodactylos carnosus</name>
    <dbReference type="NCBI Taxonomy" id="1234261"/>
    <lineage>
        <taxon>Eukaryota</taxon>
        <taxon>Metazoa</taxon>
        <taxon>Spiralia</taxon>
        <taxon>Gnathifera</taxon>
        <taxon>Rotifera</taxon>
        <taxon>Eurotatoria</taxon>
        <taxon>Bdelloidea</taxon>
        <taxon>Philodinida</taxon>
        <taxon>Philodinidae</taxon>
        <taxon>Didymodactylos</taxon>
    </lineage>
</organism>
<reference evidence="2" key="1">
    <citation type="submission" date="2021-02" db="EMBL/GenBank/DDBJ databases">
        <authorList>
            <person name="Nowell W R."/>
        </authorList>
    </citation>
    <scope>NUCLEOTIDE SEQUENCE</scope>
</reference>
<evidence type="ECO:0000313" key="3">
    <source>
        <dbReference type="EMBL" id="CAF4295189.1"/>
    </source>
</evidence>
<evidence type="ECO:0000313" key="2">
    <source>
        <dbReference type="EMBL" id="CAF1401382.1"/>
    </source>
</evidence>
<evidence type="ECO:0000256" key="1">
    <source>
        <dbReference type="SAM" id="Phobius"/>
    </source>
</evidence>
<gene>
    <name evidence="2" type="ORF">GPM918_LOCUS33281</name>
    <name evidence="3" type="ORF">SRO942_LOCUS33964</name>
</gene>
<dbReference type="EMBL" id="CAJNOQ010017565">
    <property type="protein sequence ID" value="CAF1401382.1"/>
    <property type="molecule type" value="Genomic_DNA"/>
</dbReference>
<dbReference type="Proteomes" id="UP000681722">
    <property type="component" value="Unassembled WGS sequence"/>
</dbReference>
<dbReference type="OrthoDB" id="5586934at2759"/>
<name>A0A815L3P8_9BILA</name>